<dbReference type="AlphaFoldDB" id="A0A8T3YMD4"/>
<evidence type="ECO:0000259" key="1">
    <source>
        <dbReference type="Pfam" id="PF23477"/>
    </source>
</evidence>
<sequence length="48" mass="5499">MPFGGDRQMYDAVCSDCGQPTQVPFKPAEGRPVYCRNCYQKHKKPSNY</sequence>
<gene>
    <name evidence="2" type="ORF">HY544_05245</name>
</gene>
<name>A0A8T3YMD4_9ARCH</name>
<organism evidence="2 3">
    <name type="scientific">Candidatus Iainarchaeum sp</name>
    <dbReference type="NCBI Taxonomy" id="3101447"/>
    <lineage>
        <taxon>Archaea</taxon>
        <taxon>Candidatus Iainarchaeota</taxon>
        <taxon>Candidatus Iainarchaeia</taxon>
        <taxon>Candidatus Iainarchaeales</taxon>
        <taxon>Candidatus Iainarchaeaceae</taxon>
        <taxon>Candidatus Iainarchaeum</taxon>
    </lineage>
</organism>
<dbReference type="Proteomes" id="UP000732298">
    <property type="component" value="Unassembled WGS sequence"/>
</dbReference>
<evidence type="ECO:0000313" key="2">
    <source>
        <dbReference type="EMBL" id="MBI4210880.1"/>
    </source>
</evidence>
<dbReference type="InterPro" id="IPR026363">
    <property type="entry name" value="CxxC-x17-CxxC_dom"/>
</dbReference>
<dbReference type="Pfam" id="PF23477">
    <property type="entry name" value="zf_Tbcl_2"/>
    <property type="match status" value="1"/>
</dbReference>
<reference evidence="2" key="1">
    <citation type="submission" date="2020-07" db="EMBL/GenBank/DDBJ databases">
        <title>Huge and variable diversity of episymbiotic CPR bacteria and DPANN archaea in groundwater ecosystems.</title>
        <authorList>
            <person name="He C.Y."/>
            <person name="Keren R."/>
            <person name="Whittaker M."/>
            <person name="Farag I.F."/>
            <person name="Doudna J."/>
            <person name="Cate J.H.D."/>
            <person name="Banfield J.F."/>
        </authorList>
    </citation>
    <scope>NUCLEOTIDE SEQUENCE</scope>
    <source>
        <strain evidence="2">NC_groundwater_1296_Ag_S-0.2um_52_80</strain>
    </source>
</reference>
<dbReference type="NCBIfam" id="TIGR04272">
    <property type="entry name" value="cxxc_cxxc_Mbark"/>
    <property type="match status" value="1"/>
</dbReference>
<evidence type="ECO:0000313" key="3">
    <source>
        <dbReference type="Proteomes" id="UP000732298"/>
    </source>
</evidence>
<feature type="domain" description="CxxC-x17-CxxC" evidence="1">
    <location>
        <begin position="7"/>
        <end position="43"/>
    </location>
</feature>
<dbReference type="EMBL" id="JACQPB010000047">
    <property type="protein sequence ID" value="MBI4210880.1"/>
    <property type="molecule type" value="Genomic_DNA"/>
</dbReference>
<accession>A0A8T3YMD4</accession>
<comment type="caution">
    <text evidence="2">The sequence shown here is derived from an EMBL/GenBank/DDBJ whole genome shotgun (WGS) entry which is preliminary data.</text>
</comment>
<proteinExistence type="predicted"/>
<protein>
    <recommendedName>
        <fullName evidence="1">CxxC-x17-CxxC domain-containing protein</fullName>
    </recommendedName>
</protein>